<dbReference type="Proteomes" id="UP000053676">
    <property type="component" value="Unassembled WGS sequence"/>
</dbReference>
<evidence type="ECO:0000313" key="2">
    <source>
        <dbReference type="Proteomes" id="UP000053676"/>
    </source>
</evidence>
<keyword evidence="2" id="KW-1185">Reference proteome</keyword>
<organism evidence="1 2">
    <name type="scientific">Necator americanus</name>
    <name type="common">Human hookworm</name>
    <dbReference type="NCBI Taxonomy" id="51031"/>
    <lineage>
        <taxon>Eukaryota</taxon>
        <taxon>Metazoa</taxon>
        <taxon>Ecdysozoa</taxon>
        <taxon>Nematoda</taxon>
        <taxon>Chromadorea</taxon>
        <taxon>Rhabditida</taxon>
        <taxon>Rhabditina</taxon>
        <taxon>Rhabditomorpha</taxon>
        <taxon>Strongyloidea</taxon>
        <taxon>Ancylostomatidae</taxon>
        <taxon>Bunostominae</taxon>
        <taxon>Necator</taxon>
    </lineage>
</organism>
<sequence>MPQGRSHTGSFMPLINKLKEQGHEVSLYMEAYPDEKNFGLKDQMLKITNRTNPFASDEFESFQWKNDFVVTSQ</sequence>
<gene>
    <name evidence="1" type="ORF">NECAME_05374</name>
</gene>
<dbReference type="EMBL" id="KI669162">
    <property type="protein sequence ID" value="ETN69157.1"/>
    <property type="molecule type" value="Genomic_DNA"/>
</dbReference>
<dbReference type="OMA" id="HEVSLYM"/>
<accession>W2SK86</accession>
<evidence type="ECO:0000313" key="1">
    <source>
        <dbReference type="EMBL" id="ETN69157.1"/>
    </source>
</evidence>
<reference evidence="2" key="1">
    <citation type="journal article" date="2014" name="Nat. Genet.">
        <title>Genome of the human hookworm Necator americanus.</title>
        <authorList>
            <person name="Tang Y.T."/>
            <person name="Gao X."/>
            <person name="Rosa B.A."/>
            <person name="Abubucker S."/>
            <person name="Hallsworth-Pepin K."/>
            <person name="Martin J."/>
            <person name="Tyagi R."/>
            <person name="Heizer E."/>
            <person name="Zhang X."/>
            <person name="Bhonagiri-Palsikar V."/>
            <person name="Minx P."/>
            <person name="Warren W.C."/>
            <person name="Wang Q."/>
            <person name="Zhan B."/>
            <person name="Hotez P.J."/>
            <person name="Sternberg P.W."/>
            <person name="Dougall A."/>
            <person name="Gaze S.T."/>
            <person name="Mulvenna J."/>
            <person name="Sotillo J."/>
            <person name="Ranganathan S."/>
            <person name="Rabelo E.M."/>
            <person name="Wilson R.K."/>
            <person name="Felgner P.L."/>
            <person name="Bethony J."/>
            <person name="Hawdon J.M."/>
            <person name="Gasser R.B."/>
            <person name="Loukas A."/>
            <person name="Mitreva M."/>
        </authorList>
    </citation>
    <scope>NUCLEOTIDE SEQUENCE [LARGE SCALE GENOMIC DNA]</scope>
</reference>
<dbReference type="OrthoDB" id="10389741at2759"/>
<protein>
    <submittedName>
        <fullName evidence="1">Uncharacterized protein</fullName>
    </submittedName>
</protein>
<dbReference type="AlphaFoldDB" id="W2SK86"/>
<feature type="non-terminal residue" evidence="1">
    <location>
        <position position="73"/>
    </location>
</feature>
<name>W2SK86_NECAM</name>
<proteinExistence type="predicted"/>
<dbReference type="KEGG" id="nai:NECAME_05374"/>